<feature type="transmembrane region" description="Helical" evidence="1">
    <location>
        <begin position="31"/>
        <end position="60"/>
    </location>
</feature>
<evidence type="ECO:0000313" key="3">
    <source>
        <dbReference type="Proteomes" id="UP000092382"/>
    </source>
</evidence>
<name>A0A1B7VXI6_APHFL</name>
<proteinExistence type="predicted"/>
<dbReference type="EMBL" id="LJOY01000024">
    <property type="protein sequence ID" value="OBQ25680.1"/>
    <property type="molecule type" value="Genomic_DNA"/>
</dbReference>
<evidence type="ECO:0000313" key="2">
    <source>
        <dbReference type="EMBL" id="OBQ25680.1"/>
    </source>
</evidence>
<dbReference type="Proteomes" id="UP000092382">
    <property type="component" value="Unassembled WGS sequence"/>
</dbReference>
<keyword evidence="1" id="KW-0472">Membrane</keyword>
<evidence type="ECO:0000256" key="1">
    <source>
        <dbReference type="SAM" id="Phobius"/>
    </source>
</evidence>
<accession>A0A1B7VXI6</accession>
<keyword evidence="1" id="KW-0812">Transmembrane</keyword>
<protein>
    <submittedName>
        <fullName evidence="2">Uncharacterized protein</fullName>
    </submittedName>
</protein>
<comment type="caution">
    <text evidence="2">The sequence shown here is derived from an EMBL/GenBank/DDBJ whole genome shotgun (WGS) entry which is preliminary data.</text>
</comment>
<gene>
    <name evidence="2" type="ORF">AN481_09055</name>
</gene>
<sequence>MPLFFLITLVTGVMTGYLFKKHDDEITNIAGVFTAVIFIVSLVLAPWPIQFGLLMFVVIVSNKLLKKNWF</sequence>
<keyword evidence="1" id="KW-1133">Transmembrane helix</keyword>
<dbReference type="PATRIC" id="fig|1710894.3.peg.3722"/>
<dbReference type="AlphaFoldDB" id="A0A1B7VXI6"/>
<reference evidence="2 3" key="1">
    <citation type="submission" date="2015-09" db="EMBL/GenBank/DDBJ databases">
        <title>Whole genome shotgun sequence assembly of Aphanizomenon flos-aquae UKL13.</title>
        <authorList>
            <person name="Driscoll C."/>
        </authorList>
    </citation>
    <scope>NUCLEOTIDE SEQUENCE [LARGE SCALE GENOMIC DNA]</scope>
    <source>
        <strain evidence="2">MDT13</strain>
    </source>
</reference>
<organism evidence="2 3">
    <name type="scientific">Aphanizomenon flos-aquae LD13</name>
    <dbReference type="NCBI Taxonomy" id="1710894"/>
    <lineage>
        <taxon>Bacteria</taxon>
        <taxon>Bacillati</taxon>
        <taxon>Cyanobacteriota</taxon>
        <taxon>Cyanophyceae</taxon>
        <taxon>Nostocales</taxon>
        <taxon>Aphanizomenonaceae</taxon>
        <taxon>Aphanizomenon</taxon>
    </lineage>
</organism>